<protein>
    <recommendedName>
        <fullName evidence="2">DUF5689 domain-containing protein</fullName>
    </recommendedName>
</protein>
<reference evidence="4 5" key="1">
    <citation type="submission" date="2017-08" db="EMBL/GenBank/DDBJ databases">
        <title>Comparative genomics of non-oral Prevotella species.</title>
        <authorList>
            <person name="Accetto T."/>
            <person name="Nograsek B."/>
            <person name="Avgustin G."/>
        </authorList>
    </citation>
    <scope>NUCLEOTIDE SEQUENCE [LARGE SCALE GENOMIC DNA]</scope>
    <source>
        <strain evidence="4 5">TC1-1</strain>
    </source>
</reference>
<dbReference type="InterPro" id="IPR043744">
    <property type="entry name" value="DUF5689"/>
</dbReference>
<organism evidence="3 6">
    <name type="scientific">Segatella bryantii</name>
    <name type="common">Prevotella bryantii</name>
    <dbReference type="NCBI Taxonomy" id="77095"/>
    <lineage>
        <taxon>Bacteria</taxon>
        <taxon>Pseudomonadati</taxon>
        <taxon>Bacteroidota</taxon>
        <taxon>Bacteroidia</taxon>
        <taxon>Bacteroidales</taxon>
        <taxon>Prevotellaceae</taxon>
        <taxon>Segatella</taxon>
    </lineage>
</organism>
<dbReference type="EMBL" id="NPJF01000023">
    <property type="protein sequence ID" value="OYP56323.1"/>
    <property type="molecule type" value="Genomic_DNA"/>
</dbReference>
<gene>
    <name evidence="4" type="ORF">CIK91_03105</name>
    <name evidence="3" type="ORF">PRRU23_02490</name>
</gene>
<reference evidence="3" key="2">
    <citation type="submission" date="2021-08" db="EMBL/GenBank/DDBJ databases">
        <title>Prevotella lacticifex sp. nov., isolated from rumen of cow.</title>
        <authorList>
            <person name="Shinkai T."/>
            <person name="Ikeyama N."/>
            <person name="Kumagai M."/>
            <person name="Ohmori H."/>
            <person name="Sakamoto M."/>
            <person name="Ohkuma M."/>
            <person name="Mitsumori M."/>
        </authorList>
    </citation>
    <scope>NUCLEOTIDE SEQUENCE</scope>
    <source>
        <strain evidence="3">DSM 11371</strain>
    </source>
</reference>
<dbReference type="AlphaFoldDB" id="A0AA37HVL2"/>
<proteinExistence type="predicted"/>
<evidence type="ECO:0000313" key="5">
    <source>
        <dbReference type="Proteomes" id="UP000216189"/>
    </source>
</evidence>
<comment type="caution">
    <text evidence="3">The sequence shown here is derived from an EMBL/GenBank/DDBJ whole genome shotgun (WGS) entry which is preliminary data.</text>
</comment>
<evidence type="ECO:0000259" key="2">
    <source>
        <dbReference type="Pfam" id="PF18942"/>
    </source>
</evidence>
<dbReference type="EMBL" id="BPTR01000001">
    <property type="protein sequence ID" value="GJG26549.1"/>
    <property type="molecule type" value="Genomic_DNA"/>
</dbReference>
<sequence length="284" mass="30720">MKKLKYLALALAGVIFASCMGSSYADPTLDESPYGDNSIETTNLVTIAQLKAKYKNKITGNSYTTISEDMQIKGIVTGNDRGGNIYQEISIQDETGALLVCVSASGLYGYLPEGQEVIIDLKDLIIGGYGGQAEVGGIYTNTSTGAKGVGRMDRYTWEKHYKLVGEPDTTKLNSLKEDFDVSKLSDASYIFDNAGKLMTIKGVTFKDANGKNVYAPNDGSVSLTSNCANRAFTGYNSSNLCLRTSTYADFANDIIKSGTCDVTGIFTIYNSTWQILARDLNDIK</sequence>
<name>A0AA37HVL2_SEGBR</name>
<dbReference type="GeneID" id="72480410"/>
<evidence type="ECO:0000256" key="1">
    <source>
        <dbReference type="SAM" id="SignalP"/>
    </source>
</evidence>
<dbReference type="RefSeq" id="WP_006281793.1">
    <property type="nucleotide sequence ID" value="NZ_BPTR01000001.1"/>
</dbReference>
<dbReference type="Proteomes" id="UP000887043">
    <property type="component" value="Unassembled WGS sequence"/>
</dbReference>
<evidence type="ECO:0000313" key="6">
    <source>
        <dbReference type="Proteomes" id="UP000887043"/>
    </source>
</evidence>
<keyword evidence="1" id="KW-0732">Signal</keyword>
<evidence type="ECO:0000313" key="3">
    <source>
        <dbReference type="EMBL" id="GJG26549.1"/>
    </source>
</evidence>
<feature type="signal peptide" evidence="1">
    <location>
        <begin position="1"/>
        <end position="25"/>
    </location>
</feature>
<evidence type="ECO:0000313" key="4">
    <source>
        <dbReference type="EMBL" id="OYP56323.1"/>
    </source>
</evidence>
<dbReference type="Pfam" id="PF18942">
    <property type="entry name" value="DUF5689"/>
    <property type="match status" value="1"/>
</dbReference>
<feature type="chain" id="PRO_5041469289" description="DUF5689 domain-containing protein" evidence="1">
    <location>
        <begin position="26"/>
        <end position="284"/>
    </location>
</feature>
<feature type="domain" description="DUF5689" evidence="2">
    <location>
        <begin position="42"/>
        <end position="283"/>
    </location>
</feature>
<accession>A0AA37HVL2</accession>
<dbReference type="Proteomes" id="UP000216189">
    <property type="component" value="Unassembled WGS sequence"/>
</dbReference>
<keyword evidence="5" id="KW-1185">Reference proteome</keyword>
<dbReference type="PROSITE" id="PS51257">
    <property type="entry name" value="PROKAR_LIPOPROTEIN"/>
    <property type="match status" value="1"/>
</dbReference>